<evidence type="ECO:0000256" key="1">
    <source>
        <dbReference type="SAM" id="Phobius"/>
    </source>
</evidence>
<dbReference type="AlphaFoldDB" id="A0AA37MLC2"/>
<keyword evidence="1" id="KW-0472">Membrane</keyword>
<accession>A0AA37MLC2</accession>
<comment type="caution">
    <text evidence="2">The sequence shown here is derived from an EMBL/GenBank/DDBJ whole genome shotgun (WGS) entry which is preliminary data.</text>
</comment>
<protein>
    <submittedName>
        <fullName evidence="2">Uncharacterized protein</fullName>
    </submittedName>
</protein>
<evidence type="ECO:0000313" key="2">
    <source>
        <dbReference type="EMBL" id="GJG27757.1"/>
    </source>
</evidence>
<keyword evidence="1" id="KW-1133">Transmembrane helix</keyword>
<evidence type="ECO:0000313" key="3">
    <source>
        <dbReference type="Proteomes" id="UP000887043"/>
    </source>
</evidence>
<organism evidence="2 3">
    <name type="scientific">Segatella bryantii</name>
    <name type="common">Prevotella bryantii</name>
    <dbReference type="NCBI Taxonomy" id="77095"/>
    <lineage>
        <taxon>Bacteria</taxon>
        <taxon>Pseudomonadati</taxon>
        <taxon>Bacteroidota</taxon>
        <taxon>Bacteroidia</taxon>
        <taxon>Bacteroidales</taxon>
        <taxon>Prevotellaceae</taxon>
        <taxon>Segatella</taxon>
    </lineage>
</organism>
<sequence>MDHLRYNGGLRDSITDELDRKLAQCSQDLRNTHRTQETDKLRRKWNKTKEEIDSLKQNLIIMKSDMRILQKTLTVVVMFIVAINANAYRWQSPYAYCNNNPVKFIDPDGRDGIISIYGNTITIAANIYLYGNGATKSVMQQMQNDINNIWGGKHSISHSGRAYNVYFDIKLGLFGGQERSNPFVIADSWNPFSRNNYIQVSEDCERSYVSGYDEGQWRSLGRNGRSLSKDDPAPHEVGHILGLPDQYTDENGPNKGWENNIMGNSMNGTIDNRNITDILKTVWNEYDKWIKEGNKGEFKYEINP</sequence>
<dbReference type="Proteomes" id="UP000887043">
    <property type="component" value="Unassembled WGS sequence"/>
</dbReference>
<gene>
    <name evidence="2" type="ORF">PRRU23_14570</name>
</gene>
<proteinExistence type="predicted"/>
<feature type="transmembrane region" description="Helical" evidence="1">
    <location>
        <begin position="72"/>
        <end position="90"/>
    </location>
</feature>
<dbReference type="Gene3D" id="2.180.10.10">
    <property type="entry name" value="RHS repeat-associated core"/>
    <property type="match status" value="1"/>
</dbReference>
<reference evidence="2" key="1">
    <citation type="submission" date="2021-08" db="EMBL/GenBank/DDBJ databases">
        <title>Prevotella lacticifex sp. nov., isolated from rumen of cow.</title>
        <authorList>
            <person name="Shinkai T."/>
            <person name="Ikeyama N."/>
            <person name="Kumagai M."/>
            <person name="Ohmori H."/>
            <person name="Sakamoto M."/>
            <person name="Ohkuma M."/>
            <person name="Mitsumori M."/>
        </authorList>
    </citation>
    <scope>NUCLEOTIDE SEQUENCE</scope>
    <source>
        <strain evidence="2">DSM 11371</strain>
    </source>
</reference>
<keyword evidence="1" id="KW-0812">Transmembrane</keyword>
<name>A0AA37MLC2_SEGBR</name>
<dbReference type="EMBL" id="BPTR01000001">
    <property type="protein sequence ID" value="GJG27757.1"/>
    <property type="molecule type" value="Genomic_DNA"/>
</dbReference>